<dbReference type="AlphaFoldDB" id="A0A0G1PP37"/>
<gene>
    <name evidence="1" type="ORF">UX09_C0034G0023</name>
</gene>
<dbReference type="Proteomes" id="UP000034354">
    <property type="component" value="Unassembled WGS sequence"/>
</dbReference>
<reference evidence="1 2" key="1">
    <citation type="journal article" date="2015" name="Nature">
        <title>rRNA introns, odd ribosomes, and small enigmatic genomes across a large radiation of phyla.</title>
        <authorList>
            <person name="Brown C.T."/>
            <person name="Hug L.A."/>
            <person name="Thomas B.C."/>
            <person name="Sharon I."/>
            <person name="Castelle C.J."/>
            <person name="Singh A."/>
            <person name="Wilkins M.J."/>
            <person name="Williams K.H."/>
            <person name="Banfield J.F."/>
        </authorList>
    </citation>
    <scope>NUCLEOTIDE SEQUENCE [LARGE SCALE GENOMIC DNA]</scope>
</reference>
<protein>
    <submittedName>
        <fullName evidence="1">Uncharacterized protein</fullName>
    </submittedName>
</protein>
<accession>A0A0G1PP37</accession>
<evidence type="ECO:0000313" key="2">
    <source>
        <dbReference type="Proteomes" id="UP000034354"/>
    </source>
</evidence>
<sequence length="154" mass="17278">MSELSNPFTPEKPLNPDVAGAVKALFGAETAENVRRELGETPTEPTLVEDFNVDPTDDILGQTEQAEANAIKEAKEVKKLFGENFFGQKQIESAFTIKNEQGQDIKLIDLSPSERQQAEQMLIEKLQEDDIKTFLSKPENQQDIKDGKYLLTHD</sequence>
<dbReference type="STRING" id="1618993.UX09_C0034G0023"/>
<organism evidence="1 2">
    <name type="scientific">Candidatus Uhrbacteria bacterium GW2011_GWE2_45_35</name>
    <dbReference type="NCBI Taxonomy" id="1618993"/>
    <lineage>
        <taxon>Bacteria</taxon>
        <taxon>Candidatus Uhriibacteriota</taxon>
    </lineage>
</organism>
<proteinExistence type="predicted"/>
<comment type="caution">
    <text evidence="1">The sequence shown here is derived from an EMBL/GenBank/DDBJ whole genome shotgun (WGS) entry which is preliminary data.</text>
</comment>
<evidence type="ECO:0000313" key="1">
    <source>
        <dbReference type="EMBL" id="KKU07158.1"/>
    </source>
</evidence>
<name>A0A0G1PP37_9BACT</name>
<dbReference type="EMBL" id="LCKW01000034">
    <property type="protein sequence ID" value="KKU07158.1"/>
    <property type="molecule type" value="Genomic_DNA"/>
</dbReference>